<keyword evidence="2" id="KW-0378">Hydrolase</keyword>
<evidence type="ECO:0000313" key="2">
    <source>
        <dbReference type="EMBL" id="AIE84849.1"/>
    </source>
</evidence>
<organism evidence="2 3">
    <name type="scientific">Fimbriimonas ginsengisoli Gsoil 348</name>
    <dbReference type="NCBI Taxonomy" id="661478"/>
    <lineage>
        <taxon>Bacteria</taxon>
        <taxon>Bacillati</taxon>
        <taxon>Armatimonadota</taxon>
        <taxon>Fimbriimonadia</taxon>
        <taxon>Fimbriimonadales</taxon>
        <taxon>Fimbriimonadaceae</taxon>
        <taxon>Fimbriimonas</taxon>
    </lineage>
</organism>
<dbReference type="InterPro" id="IPR051781">
    <property type="entry name" value="Metallo-dep_Hydrolase"/>
</dbReference>
<dbReference type="PANTHER" id="PTHR43135">
    <property type="entry name" value="ALPHA-D-RIBOSE 1-METHYLPHOSPHONATE 5-TRIPHOSPHATE DIPHOSPHATASE"/>
    <property type="match status" value="1"/>
</dbReference>
<dbReference type="EMBL" id="CP007139">
    <property type="protein sequence ID" value="AIE84849.1"/>
    <property type="molecule type" value="Genomic_DNA"/>
</dbReference>
<dbReference type="Proteomes" id="UP000027982">
    <property type="component" value="Chromosome"/>
</dbReference>
<proteinExistence type="predicted"/>
<gene>
    <name evidence="2" type="ORF">OP10G_1481</name>
</gene>
<evidence type="ECO:0000313" key="3">
    <source>
        <dbReference type="Proteomes" id="UP000027982"/>
    </source>
</evidence>
<dbReference type="SUPFAM" id="SSF51556">
    <property type="entry name" value="Metallo-dependent hydrolases"/>
    <property type="match status" value="1"/>
</dbReference>
<dbReference type="InterPro" id="IPR032466">
    <property type="entry name" value="Metal_Hydrolase"/>
</dbReference>
<dbReference type="KEGG" id="fgi:OP10G_1481"/>
<dbReference type="GO" id="GO:0016810">
    <property type="term" value="F:hydrolase activity, acting on carbon-nitrogen (but not peptide) bonds"/>
    <property type="evidence" value="ECO:0007669"/>
    <property type="project" value="InterPro"/>
</dbReference>
<dbReference type="InterPro" id="IPR006680">
    <property type="entry name" value="Amidohydro-rel"/>
</dbReference>
<dbReference type="AlphaFoldDB" id="A0A068NT92"/>
<accession>A0A068NT92</accession>
<sequence>MFALTHTRVIDGTGAPAREGQTLLVKDGKIAAVGDEKSISVPPNATTLDLHGKTVIPGLVGMHEHMFYSNGWGIFTEMPISFPRLYLAGGVTTVRTAGTFEPDTDLGIKRRIENGEMPGPKMRLTGPYLEGKGSWSMQMHTLNGPEDAARTVNYWLDEGIEGFKAYMYISPAELAAAIKAAHLRGAKVTGHLASIGFREAAALGIDNIEHGLITDTEFFPEKKPGEVPNGPHHLDILAKLDVRTGPVYDMIVDLVNRHVAITSTLAVFEMSLPGRPSIQSRVLDAMTVEARADLLGAKVGIADIAAHRRDYGDDPPVYPEVFRKEMEFEYAFVQAGGHLMAGVDPTGIGGVLPGYGDQREVELLVEAGFSPVKAIQIATLNGAQFLGLSDRIGSIRTGRDADFIVVDGDPSRKIEDIEKVETVFKDGVGYDPDKLAGSVRGMVGIR</sequence>
<dbReference type="Gene3D" id="2.30.40.10">
    <property type="entry name" value="Urease, subunit C, domain 1"/>
    <property type="match status" value="1"/>
</dbReference>
<dbReference type="STRING" id="661478.OP10G_1481"/>
<dbReference type="eggNOG" id="COG1228">
    <property type="taxonomic scope" value="Bacteria"/>
</dbReference>
<name>A0A068NT92_FIMGI</name>
<dbReference type="Gene3D" id="3.40.50.10910">
    <property type="entry name" value="Amidohydrolase"/>
    <property type="match status" value="1"/>
</dbReference>
<dbReference type="Gene3D" id="3.30.110.90">
    <property type="entry name" value="Amidohydrolase"/>
    <property type="match status" value="1"/>
</dbReference>
<dbReference type="PANTHER" id="PTHR43135:SF3">
    <property type="entry name" value="ALPHA-D-RIBOSE 1-METHYLPHOSPHONATE 5-TRIPHOSPHATE DIPHOSPHATASE"/>
    <property type="match status" value="1"/>
</dbReference>
<feature type="domain" description="Amidohydrolase-related" evidence="1">
    <location>
        <begin position="360"/>
        <end position="427"/>
    </location>
</feature>
<dbReference type="Gene3D" id="1.20.58.520">
    <property type="entry name" value="Amidohydrolase"/>
    <property type="match status" value="1"/>
</dbReference>
<keyword evidence="3" id="KW-1185">Reference proteome</keyword>
<reference evidence="2 3" key="1">
    <citation type="journal article" date="2014" name="PLoS ONE">
        <title>The first complete genome sequence of the class fimbriimonadia in the phylum armatimonadetes.</title>
        <authorList>
            <person name="Hu Z.Y."/>
            <person name="Wang Y.Z."/>
            <person name="Im W.T."/>
            <person name="Wang S.Y."/>
            <person name="Zhao G.P."/>
            <person name="Zheng H.J."/>
            <person name="Quan Z.X."/>
        </authorList>
    </citation>
    <scope>NUCLEOTIDE SEQUENCE [LARGE SCALE GENOMIC DNA]</scope>
    <source>
        <strain evidence="2">Gsoil 348</strain>
    </source>
</reference>
<dbReference type="SUPFAM" id="SSF51338">
    <property type="entry name" value="Composite domain of metallo-dependent hydrolases"/>
    <property type="match status" value="1"/>
</dbReference>
<evidence type="ECO:0000259" key="1">
    <source>
        <dbReference type="Pfam" id="PF01979"/>
    </source>
</evidence>
<dbReference type="InterPro" id="IPR011059">
    <property type="entry name" value="Metal-dep_hydrolase_composite"/>
</dbReference>
<dbReference type="Pfam" id="PF01979">
    <property type="entry name" value="Amidohydro_1"/>
    <property type="match status" value="1"/>
</dbReference>
<protein>
    <submittedName>
        <fullName evidence="2">Amidohydrolase</fullName>
    </submittedName>
</protein>
<dbReference type="HOGENOM" id="CLU_023620_4_2_0"/>